<comment type="caution">
    <text evidence="1">The sequence shown here is derived from an EMBL/GenBank/DDBJ whole genome shotgun (WGS) entry which is preliminary data.</text>
</comment>
<reference evidence="2" key="1">
    <citation type="submission" date="2017-09" db="EMBL/GenBank/DDBJ databases">
        <title>Depth-based differentiation of microbial function through sediment-hosted aquifers and enrichment of novel symbionts in the deep terrestrial subsurface.</title>
        <authorList>
            <person name="Probst A.J."/>
            <person name="Ladd B."/>
            <person name="Jarett J.K."/>
            <person name="Geller-Mcgrath D.E."/>
            <person name="Sieber C.M.K."/>
            <person name="Emerson J.B."/>
            <person name="Anantharaman K."/>
            <person name="Thomas B.C."/>
            <person name="Malmstrom R."/>
            <person name="Stieglmeier M."/>
            <person name="Klingl A."/>
            <person name="Woyke T."/>
            <person name="Ryan C.M."/>
            <person name="Banfield J.F."/>
        </authorList>
    </citation>
    <scope>NUCLEOTIDE SEQUENCE [LARGE SCALE GENOMIC DNA]</scope>
</reference>
<gene>
    <name evidence="1" type="ORF">COU35_03235</name>
</gene>
<dbReference type="AlphaFoldDB" id="A0A2H0TQ39"/>
<dbReference type="EMBL" id="PFCB01000023">
    <property type="protein sequence ID" value="PIR74280.1"/>
    <property type="molecule type" value="Genomic_DNA"/>
</dbReference>
<name>A0A2H0TQ39_9BACT</name>
<accession>A0A2H0TQ39</accession>
<sequence length="164" mass="18701">MRAIARMSFLLSVALSGCGAQPQMSDETSDGCTDRMRTIRAAQLEQRSDGEEQHAYRRFTQDLNFLTRIACSDVLSTSTSERITIRNMINDAADRLITVLERAKQEGHTLEWHDDWWGRRLVFILSVNASRTDLPERLACLYSDGIVWPKSTDKENTFAPTCRN</sequence>
<dbReference type="PROSITE" id="PS51257">
    <property type="entry name" value="PROKAR_LIPOPROTEIN"/>
    <property type="match status" value="1"/>
</dbReference>
<protein>
    <submittedName>
        <fullName evidence="1">Uncharacterized protein</fullName>
    </submittedName>
</protein>
<evidence type="ECO:0000313" key="1">
    <source>
        <dbReference type="EMBL" id="PIR74280.1"/>
    </source>
</evidence>
<proteinExistence type="predicted"/>
<dbReference type="Proteomes" id="UP000230154">
    <property type="component" value="Unassembled WGS sequence"/>
</dbReference>
<organism evidence="1 2">
    <name type="scientific">Candidatus Magasanikbacteria bacterium CG10_big_fil_rev_8_21_14_0_10_47_10</name>
    <dbReference type="NCBI Taxonomy" id="1974652"/>
    <lineage>
        <taxon>Bacteria</taxon>
        <taxon>Candidatus Magasanikiibacteriota</taxon>
    </lineage>
</organism>
<evidence type="ECO:0000313" key="2">
    <source>
        <dbReference type="Proteomes" id="UP000230154"/>
    </source>
</evidence>